<evidence type="ECO:0000313" key="11">
    <source>
        <dbReference type="Proteomes" id="UP000094336"/>
    </source>
</evidence>
<dbReference type="AlphaFoldDB" id="A0A1E3QYD9"/>
<protein>
    <recommendedName>
        <fullName evidence="8">Glucosamine 6-phosphate N-acetyltransferase</fullName>
        <ecNumber evidence="8">2.3.1.4</ecNumber>
    </recommendedName>
</protein>
<dbReference type="GO" id="GO:0004343">
    <property type="term" value="F:glucosamine 6-phosphate N-acetyltransferase activity"/>
    <property type="evidence" value="ECO:0007669"/>
    <property type="project" value="UniProtKB-UniRule"/>
</dbReference>
<keyword evidence="5" id="KW-0256">Endoplasmic reticulum</keyword>
<keyword evidence="11" id="KW-1185">Reference proteome</keyword>
<organism evidence="10 11">
    <name type="scientific">Babjeviella inositovora NRRL Y-12698</name>
    <dbReference type="NCBI Taxonomy" id="984486"/>
    <lineage>
        <taxon>Eukaryota</taxon>
        <taxon>Fungi</taxon>
        <taxon>Dikarya</taxon>
        <taxon>Ascomycota</taxon>
        <taxon>Saccharomycotina</taxon>
        <taxon>Pichiomycetes</taxon>
        <taxon>Serinales incertae sedis</taxon>
        <taxon>Babjeviella</taxon>
    </lineage>
</organism>
<name>A0A1E3QYD9_9ASCO</name>
<dbReference type="Gene3D" id="3.40.630.30">
    <property type="match status" value="1"/>
</dbReference>
<dbReference type="GO" id="GO:0006048">
    <property type="term" value="P:UDP-N-acetylglucosamine biosynthetic process"/>
    <property type="evidence" value="ECO:0007669"/>
    <property type="project" value="UniProtKB-UniRule"/>
</dbReference>
<evidence type="ECO:0000313" key="10">
    <source>
        <dbReference type="EMBL" id="ODQ82631.1"/>
    </source>
</evidence>
<dbReference type="CDD" id="cd04301">
    <property type="entry name" value="NAT_SF"/>
    <property type="match status" value="1"/>
</dbReference>
<evidence type="ECO:0000256" key="2">
    <source>
        <dbReference type="ARBA" id="ARBA00004586"/>
    </source>
</evidence>
<feature type="domain" description="N-acetyltransferase" evidence="9">
    <location>
        <begin position="10"/>
        <end position="152"/>
    </location>
</feature>
<proteinExistence type="inferred from homology"/>
<evidence type="ECO:0000256" key="1">
    <source>
        <dbReference type="ARBA" id="ARBA00004184"/>
    </source>
</evidence>
<comment type="subcellular location">
    <subcellularLocation>
        <location evidence="1">Endomembrane system</location>
        <topology evidence="1">Peripheral membrane protein</topology>
    </subcellularLocation>
    <subcellularLocation>
        <location evidence="2">Endoplasmic reticulum membrane</location>
    </subcellularLocation>
</comment>
<evidence type="ECO:0000256" key="6">
    <source>
        <dbReference type="ARBA" id="ARBA00023136"/>
    </source>
</evidence>
<evidence type="ECO:0000256" key="8">
    <source>
        <dbReference type="RuleBase" id="RU365086"/>
    </source>
</evidence>
<dbReference type="EMBL" id="KV454426">
    <property type="protein sequence ID" value="ODQ82631.1"/>
    <property type="molecule type" value="Genomic_DNA"/>
</dbReference>
<dbReference type="InterPro" id="IPR000182">
    <property type="entry name" value="GNAT_dom"/>
</dbReference>
<comment type="catalytic activity">
    <reaction evidence="8">
        <text>D-glucosamine 6-phosphate + acetyl-CoA = N-acetyl-D-glucosamine 6-phosphate + CoA + H(+)</text>
        <dbReference type="Rhea" id="RHEA:10292"/>
        <dbReference type="ChEBI" id="CHEBI:15378"/>
        <dbReference type="ChEBI" id="CHEBI:57287"/>
        <dbReference type="ChEBI" id="CHEBI:57288"/>
        <dbReference type="ChEBI" id="CHEBI:57513"/>
        <dbReference type="ChEBI" id="CHEBI:58725"/>
        <dbReference type="EC" id="2.3.1.4"/>
    </reaction>
</comment>
<dbReference type="InterPro" id="IPR016181">
    <property type="entry name" value="Acyl_CoA_acyltransferase"/>
</dbReference>
<comment type="subunit">
    <text evidence="3">Homodimer.</text>
</comment>
<accession>A0A1E3QYD9</accession>
<dbReference type="FunFam" id="3.40.630.30:FF:000048">
    <property type="entry name" value="Glucosamine 6-phosphate N-acetyltransferase"/>
    <property type="match status" value="1"/>
</dbReference>
<dbReference type="Proteomes" id="UP000094336">
    <property type="component" value="Unassembled WGS sequence"/>
</dbReference>
<dbReference type="PROSITE" id="PS51186">
    <property type="entry name" value="GNAT"/>
    <property type="match status" value="1"/>
</dbReference>
<dbReference type="PANTHER" id="PTHR13355:SF11">
    <property type="entry name" value="GLUCOSAMINE 6-PHOSPHATE N-ACETYLTRANSFERASE"/>
    <property type="match status" value="1"/>
</dbReference>
<evidence type="ECO:0000256" key="3">
    <source>
        <dbReference type="ARBA" id="ARBA00011738"/>
    </source>
</evidence>
<dbReference type="GO" id="GO:0004059">
    <property type="term" value="F:aralkylamine N-acetyltransferase activity"/>
    <property type="evidence" value="ECO:0007669"/>
    <property type="project" value="EnsemblFungi"/>
</dbReference>
<dbReference type="OrthoDB" id="10039976at2759"/>
<dbReference type="EC" id="2.3.1.4" evidence="8"/>
<evidence type="ECO:0000256" key="4">
    <source>
        <dbReference type="ARBA" id="ARBA00022679"/>
    </source>
</evidence>
<dbReference type="RefSeq" id="XP_018987959.1">
    <property type="nucleotide sequence ID" value="XM_019130696.1"/>
</dbReference>
<comment type="pathway">
    <text evidence="8">Nucleotide-sugar biosynthesis; UDP-N-acetyl-alpha-D-glucosamine biosynthesis; N-acetyl-alpha-D-glucosamine 1-phosphate from alpha-D-glucosamine 6-phosphate (route I): step 1/2.</text>
</comment>
<dbReference type="GO" id="GO:0005789">
    <property type="term" value="C:endoplasmic reticulum membrane"/>
    <property type="evidence" value="ECO:0007669"/>
    <property type="project" value="UniProtKB-SubCell"/>
</dbReference>
<keyword evidence="4 8" id="KW-0808">Transferase</keyword>
<dbReference type="GeneID" id="30148549"/>
<sequence>MSAPPLPEGYAFRAVQKSDYTNGYIETLKVLTTTGDISEAQFHNLVQHWETHSHIYKARAITDASGKIVATGMLVVEKKLIHSCGSVGHIEDIAVAKDQQGKQLGRILIVSLTALARDAGCYKVILDCSEHNKPFYEKCGYKHESCAMVVRL</sequence>
<reference evidence="11" key="1">
    <citation type="submission" date="2016-05" db="EMBL/GenBank/DDBJ databases">
        <title>Comparative genomics of biotechnologically important yeasts.</title>
        <authorList>
            <consortium name="DOE Joint Genome Institute"/>
            <person name="Riley R."/>
            <person name="Haridas S."/>
            <person name="Wolfe K.H."/>
            <person name="Lopes M.R."/>
            <person name="Hittinger C.T."/>
            <person name="Goker M."/>
            <person name="Salamov A."/>
            <person name="Wisecaver J."/>
            <person name="Long T.M."/>
            <person name="Aerts A.L."/>
            <person name="Barry K."/>
            <person name="Choi C."/>
            <person name="Clum A."/>
            <person name="Coughlan A.Y."/>
            <person name="Deshpande S."/>
            <person name="Douglass A.P."/>
            <person name="Hanson S.J."/>
            <person name="Klenk H.-P."/>
            <person name="Labutti K."/>
            <person name="Lapidus A."/>
            <person name="Lindquist E."/>
            <person name="Lipzen A."/>
            <person name="Meier-Kolthoff J.P."/>
            <person name="Ohm R.A."/>
            <person name="Otillar R.P."/>
            <person name="Pangilinan J."/>
            <person name="Peng Y."/>
            <person name="Rokas A."/>
            <person name="Rosa C.A."/>
            <person name="Scheuner C."/>
            <person name="Sibirny A.A."/>
            <person name="Slot J.C."/>
            <person name="Stielow J.B."/>
            <person name="Sun H."/>
            <person name="Kurtzman C.P."/>
            <person name="Blackwell M."/>
            <person name="Grigoriev I.V."/>
            <person name="Jeffries T.W."/>
        </authorList>
    </citation>
    <scope>NUCLEOTIDE SEQUENCE [LARGE SCALE GENOMIC DNA]</scope>
    <source>
        <strain evidence="11">NRRL Y-12698</strain>
    </source>
</reference>
<dbReference type="STRING" id="984486.A0A1E3QYD9"/>
<comment type="similarity">
    <text evidence="8">Belongs to the acetyltransferase family. GNA1 subfamily.</text>
</comment>
<keyword evidence="6" id="KW-0472">Membrane</keyword>
<evidence type="ECO:0000256" key="7">
    <source>
        <dbReference type="ARBA" id="ARBA00023315"/>
    </source>
</evidence>
<keyword evidence="7 8" id="KW-0012">Acyltransferase</keyword>
<evidence type="ECO:0000259" key="9">
    <source>
        <dbReference type="PROSITE" id="PS51186"/>
    </source>
</evidence>
<dbReference type="InterPro" id="IPR039143">
    <property type="entry name" value="GNPNAT1-like"/>
</dbReference>
<dbReference type="SUPFAM" id="SSF55729">
    <property type="entry name" value="Acyl-CoA N-acyltransferases (Nat)"/>
    <property type="match status" value="1"/>
</dbReference>
<evidence type="ECO:0000256" key="5">
    <source>
        <dbReference type="ARBA" id="ARBA00022824"/>
    </source>
</evidence>
<gene>
    <name evidence="10" type="ORF">BABINDRAFT_169865</name>
</gene>
<dbReference type="PANTHER" id="PTHR13355">
    <property type="entry name" value="GLUCOSAMINE 6-PHOSPHATE N-ACETYLTRANSFERASE"/>
    <property type="match status" value="1"/>
</dbReference>
<dbReference type="UniPathway" id="UPA00113">
    <property type="reaction ID" value="UER00529"/>
</dbReference>
<dbReference type="Pfam" id="PF00583">
    <property type="entry name" value="Acetyltransf_1"/>
    <property type="match status" value="1"/>
</dbReference>